<accession>A0AAV1HWU3</accession>
<gene>
    <name evidence="4" type="primary">SVR3</name>
    <name evidence="4" type="ORF">CVIRNUC_002424</name>
</gene>
<dbReference type="HAMAP" id="MF_00849">
    <property type="entry name" value="BipA"/>
    <property type="match status" value="1"/>
</dbReference>
<dbReference type="PROSITE" id="PS51722">
    <property type="entry name" value="G_TR_2"/>
    <property type="match status" value="1"/>
</dbReference>
<dbReference type="CDD" id="cd01891">
    <property type="entry name" value="TypA_BipA"/>
    <property type="match status" value="1"/>
</dbReference>
<dbReference type="Pfam" id="PF00009">
    <property type="entry name" value="GTP_EFTU"/>
    <property type="match status" value="1"/>
</dbReference>
<dbReference type="InterPro" id="IPR027417">
    <property type="entry name" value="P-loop_NTPase"/>
</dbReference>
<dbReference type="InterPro" id="IPR031157">
    <property type="entry name" value="G_TR_CS"/>
</dbReference>
<dbReference type="SUPFAM" id="SSF54980">
    <property type="entry name" value="EF-G C-terminal domain-like"/>
    <property type="match status" value="2"/>
</dbReference>
<dbReference type="SUPFAM" id="SSF52540">
    <property type="entry name" value="P-loop containing nucleoside triphosphate hydrolases"/>
    <property type="match status" value="1"/>
</dbReference>
<dbReference type="InterPro" id="IPR047042">
    <property type="entry name" value="BipA_II"/>
</dbReference>
<dbReference type="InterPro" id="IPR042116">
    <property type="entry name" value="TypA/BipA_C"/>
</dbReference>
<dbReference type="CDD" id="cd03710">
    <property type="entry name" value="BipA_TypA_C"/>
    <property type="match status" value="1"/>
</dbReference>
<dbReference type="CDD" id="cd16263">
    <property type="entry name" value="BipA_III"/>
    <property type="match status" value="1"/>
</dbReference>
<dbReference type="InterPro" id="IPR000640">
    <property type="entry name" value="EFG_V-like"/>
</dbReference>
<dbReference type="Gene3D" id="2.40.30.10">
    <property type="entry name" value="Translation factors"/>
    <property type="match status" value="1"/>
</dbReference>
<organism evidence="4 5">
    <name type="scientific">Coccomyxa viridis</name>
    <dbReference type="NCBI Taxonomy" id="1274662"/>
    <lineage>
        <taxon>Eukaryota</taxon>
        <taxon>Viridiplantae</taxon>
        <taxon>Chlorophyta</taxon>
        <taxon>core chlorophytes</taxon>
        <taxon>Trebouxiophyceae</taxon>
        <taxon>Trebouxiophyceae incertae sedis</taxon>
        <taxon>Coccomyxaceae</taxon>
        <taxon>Coccomyxa</taxon>
    </lineage>
</organism>
<evidence type="ECO:0000256" key="1">
    <source>
        <dbReference type="ARBA" id="ARBA00022741"/>
    </source>
</evidence>
<dbReference type="SUPFAM" id="SSF50447">
    <property type="entry name" value="Translation proteins"/>
    <property type="match status" value="1"/>
</dbReference>
<keyword evidence="2" id="KW-0342">GTP-binding</keyword>
<dbReference type="GO" id="GO:0003924">
    <property type="term" value="F:GTPase activity"/>
    <property type="evidence" value="ECO:0007669"/>
    <property type="project" value="InterPro"/>
</dbReference>
<dbReference type="InterPro" id="IPR047043">
    <property type="entry name" value="BipA_III"/>
</dbReference>
<dbReference type="Pfam" id="PF22042">
    <property type="entry name" value="EF-G_D2"/>
    <property type="match status" value="1"/>
</dbReference>
<dbReference type="InterPro" id="IPR035647">
    <property type="entry name" value="EFG_III/V"/>
</dbReference>
<keyword evidence="1" id="KW-0547">Nucleotide-binding</keyword>
<dbReference type="FunFam" id="2.40.50.250:FF:000001">
    <property type="entry name" value="GTP-binding protein TypA"/>
    <property type="match status" value="1"/>
</dbReference>
<dbReference type="SMART" id="SM00838">
    <property type="entry name" value="EFG_C"/>
    <property type="match status" value="1"/>
</dbReference>
<dbReference type="Gene3D" id="3.30.70.870">
    <property type="entry name" value="Elongation Factor G (Translational Gtpase), domain 3"/>
    <property type="match status" value="1"/>
</dbReference>
<dbReference type="InterPro" id="IPR047041">
    <property type="entry name" value="BipA_GTP-bd_dom"/>
</dbReference>
<dbReference type="GO" id="GO:0042254">
    <property type="term" value="P:ribosome biogenesis"/>
    <property type="evidence" value="ECO:0007669"/>
    <property type="project" value="UniProtKB-ARBA"/>
</dbReference>
<sequence length="726" mass="79164">MRGAKGIKAVADACCGREVNNSSKRHENIGVYSFTLIIGTRGAMASSGACANPSLRPPVSTRQHCVPLSQLQSSPQTRLDGQLQAYSSAGPAHFTRPLVARDVTAHASATLEAPPQPDELHAAADKATDIRNIAIIAHVDHGKTTLVDAMLKQSRVFRDNQVVDERIMDSNDLERERGITILSKNTAVRYRGTKINIIDTPGHADFGGEVERVLNMCDGVLLLVDSVEGPMPQTRFVLRKALALEKKVIVVVNKIDRPAARPDFVIDSTFDLFCELCATDEQCDFPVVYASGVNGIAGGDPEELADDLAPLFEAIIKEVSPPLVRKDGPLQMLVTNLDYDEHKGRIAIGRVTSGKISRAETVVVGRPDEKLRGGKISELFVYDNFSRAPADEVDAGDICAVTGLPDVSIGETICSRTQPEPLPTITVEKPTVRMTFMVNTSAFAGREGKYVTSRNIKDRLDRELERNLALRVEPGETADQFVVSGRGALHISILIENMRREGFEFQVGPPRVITQLDEHGHKLEPYEEAVVEVPEAHMGGVVDLMGSRKGQMQDMSASAEGLNRVTYRIPTRGLLGLRNAILTATKGTAVLNTVFKEYGAWSGELNTRELGSLVAWETGAVTGYALESAQQRGRMFVAPGEEVYENMVVGAHQRAGDLEVNVCKKKAVTNMRASGTDNKTPLTEAIRMSLDEALEYIVDDELVEVTPASVRIRKAPKQKRMPGQKK</sequence>
<keyword evidence="4" id="KW-0251">Elongation factor</keyword>
<dbReference type="GO" id="GO:0009409">
    <property type="term" value="P:response to cold"/>
    <property type="evidence" value="ECO:0007669"/>
    <property type="project" value="UniProtKB-ARBA"/>
</dbReference>
<dbReference type="NCBIfam" id="TIGR01394">
    <property type="entry name" value="TypA_BipA"/>
    <property type="match status" value="1"/>
</dbReference>
<dbReference type="Pfam" id="PF21018">
    <property type="entry name" value="BipA_C"/>
    <property type="match status" value="1"/>
</dbReference>
<dbReference type="GO" id="GO:0003746">
    <property type="term" value="F:translation elongation factor activity"/>
    <property type="evidence" value="ECO:0007669"/>
    <property type="project" value="UniProtKB-KW"/>
</dbReference>
<dbReference type="InterPro" id="IPR048876">
    <property type="entry name" value="BipA_C"/>
</dbReference>
<dbReference type="FunFam" id="2.40.30.10:FF:000016">
    <property type="entry name" value="GTP-binding protein TypA"/>
    <property type="match status" value="1"/>
</dbReference>
<evidence type="ECO:0000256" key="2">
    <source>
        <dbReference type="ARBA" id="ARBA00023134"/>
    </source>
</evidence>
<dbReference type="Gene3D" id="2.40.50.250">
    <property type="entry name" value="bipa protein"/>
    <property type="match status" value="1"/>
</dbReference>
<protein>
    <submittedName>
        <fullName evidence="4">Elongation factor TypA-like svr3, chloroplastic</fullName>
    </submittedName>
</protein>
<dbReference type="Pfam" id="PF00679">
    <property type="entry name" value="EFG_C"/>
    <property type="match status" value="1"/>
</dbReference>
<dbReference type="FunFam" id="3.30.70.240:FF:000002">
    <property type="entry name" value="GTP-binding protein TypA"/>
    <property type="match status" value="1"/>
</dbReference>
<evidence type="ECO:0000259" key="3">
    <source>
        <dbReference type="PROSITE" id="PS51722"/>
    </source>
</evidence>
<proteinExistence type="inferred from homology"/>
<dbReference type="InterPro" id="IPR035651">
    <property type="entry name" value="BipA_V"/>
</dbReference>
<dbReference type="InterPro" id="IPR006298">
    <property type="entry name" value="BipA"/>
</dbReference>
<dbReference type="NCBIfam" id="TIGR00231">
    <property type="entry name" value="small_GTP"/>
    <property type="match status" value="1"/>
</dbReference>
<keyword evidence="4" id="KW-0648">Protein biosynthesis</keyword>
<dbReference type="InterPro" id="IPR000795">
    <property type="entry name" value="T_Tr_GTP-bd_dom"/>
</dbReference>
<dbReference type="FunFam" id="3.30.70.870:FF:000003">
    <property type="entry name" value="GTP-binding protein TypA"/>
    <property type="match status" value="1"/>
</dbReference>
<dbReference type="AlphaFoldDB" id="A0AAV1HWU3"/>
<dbReference type="PANTHER" id="PTHR42908">
    <property type="entry name" value="TRANSLATION ELONGATION FACTOR-RELATED"/>
    <property type="match status" value="1"/>
</dbReference>
<dbReference type="FunFam" id="3.40.50.300:FF:000055">
    <property type="entry name" value="GTP-binding protein TypA"/>
    <property type="match status" value="1"/>
</dbReference>
<dbReference type="PRINTS" id="PR00315">
    <property type="entry name" value="ELONGATNFCT"/>
</dbReference>
<keyword evidence="5" id="KW-1185">Reference proteome</keyword>
<dbReference type="GO" id="GO:1990904">
    <property type="term" value="C:ribonucleoprotein complex"/>
    <property type="evidence" value="ECO:0007669"/>
    <property type="project" value="TreeGrafter"/>
</dbReference>
<evidence type="ECO:0000313" key="5">
    <source>
        <dbReference type="Proteomes" id="UP001314263"/>
    </source>
</evidence>
<dbReference type="CDD" id="cd03691">
    <property type="entry name" value="BipA_TypA_II"/>
    <property type="match status" value="1"/>
</dbReference>
<name>A0AAV1HWU3_9CHLO</name>
<dbReference type="GO" id="GO:0005525">
    <property type="term" value="F:GTP binding"/>
    <property type="evidence" value="ECO:0007669"/>
    <property type="project" value="InterPro"/>
</dbReference>
<dbReference type="PROSITE" id="PS00301">
    <property type="entry name" value="G_TR_1"/>
    <property type="match status" value="1"/>
</dbReference>
<dbReference type="GO" id="GO:0005829">
    <property type="term" value="C:cytosol"/>
    <property type="evidence" value="ECO:0007669"/>
    <property type="project" value="TreeGrafter"/>
</dbReference>
<evidence type="ECO:0000313" key="4">
    <source>
        <dbReference type="EMBL" id="CAK0756086.1"/>
    </source>
</evidence>
<dbReference type="InterPro" id="IPR053905">
    <property type="entry name" value="EF-G-like_DII"/>
</dbReference>
<dbReference type="Gene3D" id="3.40.50.300">
    <property type="entry name" value="P-loop containing nucleotide triphosphate hydrolases"/>
    <property type="match status" value="1"/>
</dbReference>
<dbReference type="PANTHER" id="PTHR42908:SF8">
    <property type="entry name" value="TR-TYPE G DOMAIN-CONTAINING PROTEIN"/>
    <property type="match status" value="1"/>
</dbReference>
<dbReference type="InterPro" id="IPR009000">
    <property type="entry name" value="Transl_B-barrel_sf"/>
</dbReference>
<reference evidence="4 5" key="1">
    <citation type="submission" date="2023-10" db="EMBL/GenBank/DDBJ databases">
        <authorList>
            <person name="Maclean D."/>
            <person name="Macfadyen A."/>
        </authorList>
    </citation>
    <scope>NUCLEOTIDE SEQUENCE [LARGE SCALE GENOMIC DNA]</scope>
</reference>
<dbReference type="Proteomes" id="UP001314263">
    <property type="component" value="Unassembled WGS sequence"/>
</dbReference>
<dbReference type="InterPro" id="IPR005225">
    <property type="entry name" value="Small_GTP-bd"/>
</dbReference>
<dbReference type="EMBL" id="CAUYUE010000003">
    <property type="protein sequence ID" value="CAK0756086.1"/>
    <property type="molecule type" value="Genomic_DNA"/>
</dbReference>
<feature type="domain" description="Tr-type G" evidence="3">
    <location>
        <begin position="128"/>
        <end position="323"/>
    </location>
</feature>
<comment type="caution">
    <text evidence="4">The sequence shown here is derived from an EMBL/GenBank/DDBJ whole genome shotgun (WGS) entry which is preliminary data.</text>
</comment>
<dbReference type="Gene3D" id="3.30.70.240">
    <property type="match status" value="1"/>
</dbReference>